<dbReference type="GO" id="GO:1902201">
    <property type="term" value="P:negative regulation of bacterial-type flagellum-dependent cell motility"/>
    <property type="evidence" value="ECO:0007669"/>
    <property type="project" value="TreeGrafter"/>
</dbReference>
<comment type="caution">
    <text evidence="2">The sequence shown here is derived from an EMBL/GenBank/DDBJ whole genome shotgun (WGS) entry which is preliminary data.</text>
</comment>
<dbReference type="CDD" id="cd01949">
    <property type="entry name" value="GGDEF"/>
    <property type="match status" value="1"/>
</dbReference>
<proteinExistence type="predicted"/>
<evidence type="ECO:0000259" key="1">
    <source>
        <dbReference type="PROSITE" id="PS50887"/>
    </source>
</evidence>
<dbReference type="NCBIfam" id="TIGR00254">
    <property type="entry name" value="GGDEF"/>
    <property type="match status" value="1"/>
</dbReference>
<protein>
    <recommendedName>
        <fullName evidence="1">GGDEF domain-containing protein</fullName>
    </recommendedName>
</protein>
<organism evidence="2">
    <name type="scientific">hydrocarbon metagenome</name>
    <dbReference type="NCBI Taxonomy" id="938273"/>
    <lineage>
        <taxon>unclassified sequences</taxon>
        <taxon>metagenomes</taxon>
        <taxon>ecological metagenomes</taxon>
    </lineage>
</organism>
<dbReference type="EMBL" id="LNQE01001820">
    <property type="protein sequence ID" value="KUG05321.1"/>
    <property type="molecule type" value="Genomic_DNA"/>
</dbReference>
<sequence>MMTMRRIAQVLKENVREKYDQVGRYGGDEFVVLLNNTDITTANKKAECLAEKINSLQMEHRYSPISSYETVTIGLAAMIPEDDTALEELFKRADSALYLGKEQGKNQVQVWNDSIPDKSHLPLSSWA</sequence>
<dbReference type="InterPro" id="IPR050469">
    <property type="entry name" value="Diguanylate_Cyclase"/>
</dbReference>
<dbReference type="PANTHER" id="PTHR45138">
    <property type="entry name" value="REGULATORY COMPONENTS OF SENSORY TRANSDUCTION SYSTEM"/>
    <property type="match status" value="1"/>
</dbReference>
<dbReference type="InterPro" id="IPR043128">
    <property type="entry name" value="Rev_trsase/Diguanyl_cyclase"/>
</dbReference>
<accession>A0A0W8E9R3</accession>
<dbReference type="InterPro" id="IPR000160">
    <property type="entry name" value="GGDEF_dom"/>
</dbReference>
<dbReference type="PROSITE" id="PS50887">
    <property type="entry name" value="GGDEF"/>
    <property type="match status" value="1"/>
</dbReference>
<dbReference type="GO" id="GO:0005886">
    <property type="term" value="C:plasma membrane"/>
    <property type="evidence" value="ECO:0007669"/>
    <property type="project" value="TreeGrafter"/>
</dbReference>
<dbReference type="InterPro" id="IPR029787">
    <property type="entry name" value="Nucleotide_cyclase"/>
</dbReference>
<dbReference type="GO" id="GO:0052621">
    <property type="term" value="F:diguanylate cyclase activity"/>
    <property type="evidence" value="ECO:0007669"/>
    <property type="project" value="TreeGrafter"/>
</dbReference>
<feature type="domain" description="GGDEF" evidence="1">
    <location>
        <begin position="1"/>
        <end position="113"/>
    </location>
</feature>
<dbReference type="Gene3D" id="3.30.70.270">
    <property type="match status" value="1"/>
</dbReference>
<dbReference type="GO" id="GO:0043709">
    <property type="term" value="P:cell adhesion involved in single-species biofilm formation"/>
    <property type="evidence" value="ECO:0007669"/>
    <property type="project" value="TreeGrafter"/>
</dbReference>
<dbReference type="AlphaFoldDB" id="A0A0W8E9R3"/>
<dbReference type="Pfam" id="PF00990">
    <property type="entry name" value="GGDEF"/>
    <property type="match status" value="1"/>
</dbReference>
<gene>
    <name evidence="2" type="ORF">ASZ90_017262</name>
</gene>
<evidence type="ECO:0000313" key="2">
    <source>
        <dbReference type="EMBL" id="KUG05321.1"/>
    </source>
</evidence>
<dbReference type="SUPFAM" id="SSF55073">
    <property type="entry name" value="Nucleotide cyclase"/>
    <property type="match status" value="1"/>
</dbReference>
<dbReference type="PANTHER" id="PTHR45138:SF9">
    <property type="entry name" value="DIGUANYLATE CYCLASE DGCM-RELATED"/>
    <property type="match status" value="1"/>
</dbReference>
<reference evidence="2" key="1">
    <citation type="journal article" date="2015" name="Proc. Natl. Acad. Sci. U.S.A.">
        <title>Networks of energetic and metabolic interactions define dynamics in microbial communities.</title>
        <authorList>
            <person name="Embree M."/>
            <person name="Liu J.K."/>
            <person name="Al-Bassam M.M."/>
            <person name="Zengler K."/>
        </authorList>
    </citation>
    <scope>NUCLEOTIDE SEQUENCE</scope>
</reference>
<dbReference type="SMART" id="SM00267">
    <property type="entry name" value="GGDEF"/>
    <property type="match status" value="1"/>
</dbReference>
<name>A0A0W8E9R3_9ZZZZ</name>